<name>A0AAN8M908_9TELE</name>
<sequence>MEWKCKLCSATSNTRGQLFWHYTVLHSQYSRVSPLPCLYDSCICTFPSFEAMKAHLSRCHNDSCRVDATEGACVFFTCPLCNFKQPFSEEILLGHLRSHLRSHEMVACPFKNCNYRTNSYSAFNAHKSRKHGGDSDFGECVVLADNDSAPVVVAAESLGEHAESHSAGSADTFDLDEVNGQCDTDTLRAQLKHNLASLFLKMQSILHVSDMASQEIVEHLTQIFSLSQPILKQDIRRSYRVMTSLSVKHF</sequence>
<dbReference type="Proteomes" id="UP001356427">
    <property type="component" value="Unassembled WGS sequence"/>
</dbReference>
<organism evidence="2 3">
    <name type="scientific">Coregonus suidteri</name>
    <dbReference type="NCBI Taxonomy" id="861788"/>
    <lineage>
        <taxon>Eukaryota</taxon>
        <taxon>Metazoa</taxon>
        <taxon>Chordata</taxon>
        <taxon>Craniata</taxon>
        <taxon>Vertebrata</taxon>
        <taxon>Euteleostomi</taxon>
        <taxon>Actinopterygii</taxon>
        <taxon>Neopterygii</taxon>
        <taxon>Teleostei</taxon>
        <taxon>Protacanthopterygii</taxon>
        <taxon>Salmoniformes</taxon>
        <taxon>Salmonidae</taxon>
        <taxon>Coregoninae</taxon>
        <taxon>Coregonus</taxon>
    </lineage>
</organism>
<feature type="domain" description="C2H2-type" evidence="1">
    <location>
        <begin position="35"/>
        <end position="60"/>
    </location>
</feature>
<evidence type="ECO:0000313" key="2">
    <source>
        <dbReference type="EMBL" id="KAK6314521.1"/>
    </source>
</evidence>
<feature type="domain" description="C2H2-type" evidence="1">
    <location>
        <begin position="76"/>
        <end position="99"/>
    </location>
</feature>
<evidence type="ECO:0000259" key="1">
    <source>
        <dbReference type="SMART" id="SM00355"/>
    </source>
</evidence>
<dbReference type="EMBL" id="JAGTTL010000013">
    <property type="protein sequence ID" value="KAK6314521.1"/>
    <property type="molecule type" value="Genomic_DNA"/>
</dbReference>
<dbReference type="Gene3D" id="3.30.160.60">
    <property type="entry name" value="Classic Zinc Finger"/>
    <property type="match status" value="1"/>
</dbReference>
<evidence type="ECO:0000313" key="3">
    <source>
        <dbReference type="Proteomes" id="UP001356427"/>
    </source>
</evidence>
<protein>
    <recommendedName>
        <fullName evidence="1">C2H2-type domain-containing protein</fullName>
    </recommendedName>
</protein>
<comment type="caution">
    <text evidence="2">The sequence shown here is derived from an EMBL/GenBank/DDBJ whole genome shotgun (WGS) entry which is preliminary data.</text>
</comment>
<feature type="domain" description="C2H2-type" evidence="1">
    <location>
        <begin position="106"/>
        <end position="131"/>
    </location>
</feature>
<proteinExistence type="predicted"/>
<gene>
    <name evidence="2" type="ORF">J4Q44_G00159800</name>
</gene>
<feature type="domain" description="C2H2-type" evidence="1">
    <location>
        <begin position="3"/>
        <end position="26"/>
    </location>
</feature>
<dbReference type="AlphaFoldDB" id="A0AAN8M908"/>
<reference evidence="2 3" key="1">
    <citation type="submission" date="2021-04" db="EMBL/GenBank/DDBJ databases">
        <authorList>
            <person name="De Guttry C."/>
            <person name="Zahm M."/>
            <person name="Klopp C."/>
            <person name="Cabau C."/>
            <person name="Louis A."/>
            <person name="Berthelot C."/>
            <person name="Parey E."/>
            <person name="Roest Crollius H."/>
            <person name="Montfort J."/>
            <person name="Robinson-Rechavi M."/>
            <person name="Bucao C."/>
            <person name="Bouchez O."/>
            <person name="Gislard M."/>
            <person name="Lluch J."/>
            <person name="Milhes M."/>
            <person name="Lampietro C."/>
            <person name="Lopez Roques C."/>
            <person name="Donnadieu C."/>
            <person name="Braasch I."/>
            <person name="Desvignes T."/>
            <person name="Postlethwait J."/>
            <person name="Bobe J."/>
            <person name="Wedekind C."/>
            <person name="Guiguen Y."/>
        </authorList>
    </citation>
    <scope>NUCLEOTIDE SEQUENCE [LARGE SCALE GENOMIC DNA]</scope>
    <source>
        <strain evidence="2">Cs_M1</strain>
        <tissue evidence="2">Blood</tissue>
    </source>
</reference>
<keyword evidence="3" id="KW-1185">Reference proteome</keyword>
<accession>A0AAN8M908</accession>
<dbReference type="InterPro" id="IPR013087">
    <property type="entry name" value="Znf_C2H2_type"/>
</dbReference>
<dbReference type="SMART" id="SM00355">
    <property type="entry name" value="ZnF_C2H2"/>
    <property type="match status" value="4"/>
</dbReference>